<keyword evidence="1" id="KW-0349">Heme</keyword>
<evidence type="ECO:0000313" key="6">
    <source>
        <dbReference type="Proteomes" id="UP000322983"/>
    </source>
</evidence>
<dbReference type="InterPro" id="IPR010644">
    <property type="entry name" value="ChdC/CLD"/>
</dbReference>
<evidence type="ECO:0000313" key="4">
    <source>
        <dbReference type="EMBL" id="BBG22768.1"/>
    </source>
</evidence>
<evidence type="ECO:0000256" key="3">
    <source>
        <dbReference type="ARBA" id="ARBA00023004"/>
    </source>
</evidence>
<protein>
    <recommendedName>
        <fullName evidence="8">Chlorite dismutase</fullName>
    </recommendedName>
</protein>
<dbReference type="PANTHER" id="PTHR36843:SF1">
    <property type="entry name" value="COPROHEME DECARBOXYLASE"/>
    <property type="match status" value="1"/>
</dbReference>
<dbReference type="Proteomes" id="UP000322983">
    <property type="component" value="Chromosome"/>
</dbReference>
<proteinExistence type="predicted"/>
<dbReference type="GeneID" id="41716577"/>
<dbReference type="OrthoDB" id="8690at2157"/>
<dbReference type="GO" id="GO:0016491">
    <property type="term" value="F:oxidoreductase activity"/>
    <property type="evidence" value="ECO:0007669"/>
    <property type="project" value="InterPro"/>
</dbReference>
<evidence type="ECO:0000313" key="5">
    <source>
        <dbReference type="EMBL" id="BBG25547.1"/>
    </source>
</evidence>
<accession>A0A510DZE5</accession>
<dbReference type="Pfam" id="PF06778">
    <property type="entry name" value="Chlor_dismutase"/>
    <property type="match status" value="1"/>
</dbReference>
<keyword evidence="6" id="KW-1185">Reference proteome</keyword>
<reference evidence="5 6" key="2">
    <citation type="journal article" date="2020" name="Int. J. Syst. Evol. Microbiol.">
        <title>Sulfuracidifex tepidarius gen. nov., sp. nov. and transfer of Sulfolobus metallicus Huber and Stetter 1992 to the genus Sulfuracidifex as Sulfuracidifex metallicus comb. nov.</title>
        <authorList>
            <person name="Itoh T."/>
            <person name="Miura T."/>
            <person name="Sakai H.D."/>
            <person name="Kato S."/>
            <person name="Ohkuma M."/>
            <person name="Takashina T."/>
        </authorList>
    </citation>
    <scope>NUCLEOTIDE SEQUENCE</scope>
    <source>
        <strain evidence="4 6">IC-006</strain>
        <strain evidence="5">IC-007</strain>
    </source>
</reference>
<dbReference type="GO" id="GO:0046872">
    <property type="term" value="F:metal ion binding"/>
    <property type="evidence" value="ECO:0007669"/>
    <property type="project" value="UniProtKB-KW"/>
</dbReference>
<accession>A0A510DRG9</accession>
<evidence type="ECO:0000313" key="7">
    <source>
        <dbReference type="Proteomes" id="UP000325030"/>
    </source>
</evidence>
<sequence>MYVMSLKLDNSWWSKSKEERASLINGLEETEKSLKTRLISIKRFVSMRWKSDLLYWLSSEDTSSLNDAKFSLISSLRGNASENYSMISVFRPSPYEMGKDMDVRKILDLPQLKYFVAYPMKKSPEWYLLNFEERRDIMMEHIKMAKTHPKNEGIRSYTTYSFGIQDDEFVVLYEMPSLSDWTVVVEKLREAKARKWITNEEPILVGETAELTSLFLK</sequence>
<keyword evidence="2" id="KW-0479">Metal-binding</keyword>
<evidence type="ECO:0000256" key="1">
    <source>
        <dbReference type="ARBA" id="ARBA00022617"/>
    </source>
</evidence>
<dbReference type="SUPFAM" id="SSF54909">
    <property type="entry name" value="Dimeric alpha+beta barrel"/>
    <property type="match status" value="1"/>
</dbReference>
<dbReference type="EMBL" id="AP018930">
    <property type="protein sequence ID" value="BBG25547.1"/>
    <property type="molecule type" value="Genomic_DNA"/>
</dbReference>
<reference evidence="7" key="1">
    <citation type="submission" date="2018-09" db="EMBL/GenBank/DDBJ databases">
        <title>Complete Genome Sequencing of Sulfolobus sp. JCM 16834.</title>
        <authorList>
            <person name="Kato S."/>
            <person name="Itoh T."/>
            <person name="Ohkuma M."/>
        </authorList>
    </citation>
    <scope>NUCLEOTIDE SEQUENCE [LARGE SCALE GENOMIC DNA]</scope>
    <source>
        <strain evidence="7">IC-007</strain>
    </source>
</reference>
<dbReference type="InterPro" id="IPR011008">
    <property type="entry name" value="Dimeric_a/b-barrel"/>
</dbReference>
<evidence type="ECO:0000256" key="2">
    <source>
        <dbReference type="ARBA" id="ARBA00022723"/>
    </source>
</evidence>
<dbReference type="GO" id="GO:0020037">
    <property type="term" value="F:heme binding"/>
    <property type="evidence" value="ECO:0007669"/>
    <property type="project" value="InterPro"/>
</dbReference>
<keyword evidence="3" id="KW-0408">Iron</keyword>
<dbReference type="Proteomes" id="UP000325030">
    <property type="component" value="Chromosome"/>
</dbReference>
<gene>
    <name evidence="4" type="ORF">IC006_0052</name>
    <name evidence="5" type="ORF">IC007_0052</name>
</gene>
<dbReference type="RefSeq" id="WP_054845358.1">
    <property type="nucleotide sequence ID" value="NZ_AP018929.1"/>
</dbReference>
<dbReference type="KEGG" id="step:IC006_0052"/>
<dbReference type="Gene3D" id="3.30.70.1030">
    <property type="entry name" value="Apc35880, domain 1"/>
    <property type="match status" value="1"/>
</dbReference>
<dbReference type="STRING" id="1294262.GCA_001316085_00847"/>
<evidence type="ECO:0008006" key="8">
    <source>
        <dbReference type="Google" id="ProtNLM"/>
    </source>
</evidence>
<dbReference type="PANTHER" id="PTHR36843">
    <property type="entry name" value="HEME-DEPENDENT PEROXIDASE YWFI-RELATED"/>
    <property type="match status" value="1"/>
</dbReference>
<dbReference type="AlphaFoldDB" id="A0A510DZE5"/>
<organism evidence="5 7">
    <name type="scientific">Sulfuracidifex tepidarius</name>
    <dbReference type="NCBI Taxonomy" id="1294262"/>
    <lineage>
        <taxon>Archaea</taxon>
        <taxon>Thermoproteota</taxon>
        <taxon>Thermoprotei</taxon>
        <taxon>Sulfolobales</taxon>
        <taxon>Sulfolobaceae</taxon>
        <taxon>Sulfuracidifex</taxon>
    </lineage>
</organism>
<dbReference type="EMBL" id="AP018929">
    <property type="protein sequence ID" value="BBG22768.1"/>
    <property type="molecule type" value="Genomic_DNA"/>
</dbReference>
<name>A0A510DZE5_9CREN</name>